<accession>A0ABQ9Y0R5</accession>
<feature type="compositionally biased region" description="Basic residues" evidence="2">
    <location>
        <begin position="1034"/>
        <end position="1045"/>
    </location>
</feature>
<feature type="compositionally biased region" description="Low complexity" evidence="2">
    <location>
        <begin position="986"/>
        <end position="1004"/>
    </location>
</feature>
<feature type="compositionally biased region" description="Polar residues" evidence="2">
    <location>
        <begin position="1427"/>
        <end position="1438"/>
    </location>
</feature>
<dbReference type="SUPFAM" id="SSF56112">
    <property type="entry name" value="Protein kinase-like (PK-like)"/>
    <property type="match status" value="1"/>
</dbReference>
<dbReference type="SMART" id="SM00220">
    <property type="entry name" value="S_TKc"/>
    <property type="match status" value="1"/>
</dbReference>
<dbReference type="EC" id="2.7.11.1" evidence="4"/>
<feature type="binding site" evidence="1">
    <location>
        <position position="48"/>
    </location>
    <ligand>
        <name>ATP</name>
        <dbReference type="ChEBI" id="CHEBI:30616"/>
    </ligand>
</feature>
<dbReference type="CDD" id="cd14016">
    <property type="entry name" value="STKc_CK1"/>
    <property type="match status" value="1"/>
</dbReference>
<feature type="region of interest" description="Disordered" evidence="2">
    <location>
        <begin position="331"/>
        <end position="368"/>
    </location>
</feature>
<feature type="compositionally biased region" description="Polar residues" evidence="2">
    <location>
        <begin position="1061"/>
        <end position="1077"/>
    </location>
</feature>
<protein>
    <submittedName>
        <fullName evidence="4">Casein kinase I</fullName>
        <ecNumber evidence="4">2.7.11.1</ecNumber>
    </submittedName>
</protein>
<gene>
    <name evidence="4" type="ORF">BLNAU_7704</name>
</gene>
<keyword evidence="4" id="KW-0418">Kinase</keyword>
<feature type="compositionally biased region" description="Polar residues" evidence="2">
    <location>
        <begin position="742"/>
        <end position="751"/>
    </location>
</feature>
<feature type="compositionally biased region" description="Low complexity" evidence="2">
    <location>
        <begin position="1301"/>
        <end position="1313"/>
    </location>
</feature>
<dbReference type="Proteomes" id="UP001281761">
    <property type="component" value="Unassembled WGS sequence"/>
</dbReference>
<feature type="compositionally biased region" description="Polar residues" evidence="2">
    <location>
        <begin position="333"/>
        <end position="353"/>
    </location>
</feature>
<feature type="compositionally biased region" description="Basic residues" evidence="2">
    <location>
        <begin position="825"/>
        <end position="839"/>
    </location>
</feature>
<keyword evidence="5" id="KW-1185">Reference proteome</keyword>
<feature type="compositionally biased region" description="Pro residues" evidence="2">
    <location>
        <begin position="1492"/>
        <end position="1505"/>
    </location>
</feature>
<dbReference type="InterPro" id="IPR050235">
    <property type="entry name" value="CK1_Ser-Thr_kinase"/>
</dbReference>
<organism evidence="4 5">
    <name type="scientific">Blattamonas nauphoetae</name>
    <dbReference type="NCBI Taxonomy" id="2049346"/>
    <lineage>
        <taxon>Eukaryota</taxon>
        <taxon>Metamonada</taxon>
        <taxon>Preaxostyla</taxon>
        <taxon>Oxymonadida</taxon>
        <taxon>Blattamonas</taxon>
    </lineage>
</organism>
<feature type="compositionally biased region" description="Low complexity" evidence="2">
    <location>
        <begin position="1257"/>
        <end position="1277"/>
    </location>
</feature>
<keyword evidence="1" id="KW-0067">ATP-binding</keyword>
<dbReference type="Gene3D" id="1.10.510.10">
    <property type="entry name" value="Transferase(Phosphotransferase) domain 1"/>
    <property type="match status" value="1"/>
</dbReference>
<feature type="compositionally biased region" description="Polar residues" evidence="2">
    <location>
        <begin position="1138"/>
        <end position="1150"/>
    </location>
</feature>
<feature type="domain" description="Protein kinase" evidence="3">
    <location>
        <begin position="19"/>
        <end position="290"/>
    </location>
</feature>
<feature type="compositionally biased region" description="Basic and acidic residues" evidence="2">
    <location>
        <begin position="672"/>
        <end position="687"/>
    </location>
</feature>
<feature type="compositionally biased region" description="Polar residues" evidence="2">
    <location>
        <begin position="1523"/>
        <end position="1532"/>
    </location>
</feature>
<dbReference type="GO" id="GO:0004674">
    <property type="term" value="F:protein serine/threonine kinase activity"/>
    <property type="evidence" value="ECO:0007669"/>
    <property type="project" value="UniProtKB-EC"/>
</dbReference>
<feature type="compositionally biased region" description="Polar residues" evidence="2">
    <location>
        <begin position="1193"/>
        <end position="1208"/>
    </location>
</feature>
<feature type="region of interest" description="Disordered" evidence="2">
    <location>
        <begin position="293"/>
        <end position="317"/>
    </location>
</feature>
<feature type="compositionally biased region" description="Polar residues" evidence="2">
    <location>
        <begin position="394"/>
        <end position="403"/>
    </location>
</feature>
<dbReference type="PROSITE" id="PS50011">
    <property type="entry name" value="PROTEIN_KINASE_DOM"/>
    <property type="match status" value="1"/>
</dbReference>
<feature type="region of interest" description="Disordered" evidence="2">
    <location>
        <begin position="394"/>
        <end position="475"/>
    </location>
</feature>
<feature type="region of interest" description="Disordered" evidence="2">
    <location>
        <begin position="672"/>
        <end position="1350"/>
    </location>
</feature>
<evidence type="ECO:0000313" key="4">
    <source>
        <dbReference type="EMBL" id="KAK2957326.1"/>
    </source>
</evidence>
<keyword evidence="1" id="KW-0547">Nucleotide-binding</keyword>
<evidence type="ECO:0000259" key="3">
    <source>
        <dbReference type="PROSITE" id="PS50011"/>
    </source>
</evidence>
<feature type="compositionally biased region" description="Polar residues" evidence="2">
    <location>
        <begin position="1462"/>
        <end position="1487"/>
    </location>
</feature>
<feature type="compositionally biased region" description="Basic and acidic residues" evidence="2">
    <location>
        <begin position="937"/>
        <end position="956"/>
    </location>
</feature>
<sequence>MINNIFSNIPTFLFNRYYLDPTALLGRGSYGRVYVVTDRVTNVKYACKVEPQGQSCRLPLEYEYLKLLSTEAGFPRVSYFGSQSGFFFLIFDLLGMSLEGRFNKESRRINNEMLSLIGIQAITRLESLHRCGSLHRDIKPENFVFGRRGNKDELFLIDFGLSKNFMDMETGVHIPFRSNKGLVGTPRYAPLFAHLGFEQGRKDDLESLGYCLMYLQQNDLPWMRAEWETGTEISSQIGRLKMGLALEAIGKECPMELVEFVNYTKGLDFESTPNYHFLKSLLFRVGHKQLSPRSFLSPTPNQPLSEEKIDKPNEKPPRVITAQDLSVGHAKLTQHSSSRAYSNQISDNSTGSVLWSGGDQPRNASDSTLQTIKRTAESQLESFIDGTVIEMSSESRTTLTGHGSETVVAFPSETQTEQRRFESIDESTESQLSSGWQDNDDEDAAGNFVLQSEHEKSEQKPEASEDSESEGSNDLLFFSSDGLEREKNEVQTQLNELDKVLQTLRNISESQRVDGDEEEMKRNEELIRKKQEEEERRRREEIERRREMESASLRKEEERRRMADSERNREREAPSMKREEERHRMAEYERHREMESTSMRREADTEIRSQEVLFRRERRRREEEERRAAEELREKEEEERKRAADELVQQEIDEELVLAEISALRDSMYQFEEREVESRQSTTRDDPDVMGQATGKSYSDILLEMNRFKELREKESSSGTEEKKMRKRRRAFGEEVDRLLSELSSSMTSDVESQRKRHRRGREDANTRTQQNRKQEVVEPEQRQSSRVHRKERREKQSVHFISHQQKRISESEKPTSVRNDTQLKRKSVQRASTKKKSGQRSSSSPSPTTPTPYLDFQLSPIPQRLDDYSMPPIQNIDSWGQSGVEVSKTTKETSSVAGGLKGMFSKITAPFRRKAAEPKAEQSSRPVGRGAGAVQGEKKKETEKRERQQTNDQSRRLSKPSTTPTRNLHAAISSSPESHQKFRKSQPSAAPPMASSSSSNRADVSSRRGQVFGSTPQSSMRSGAQLEEPKDGKKMKKSPPKKKGAAIEEDVVNDLATLESFFQSPQPNQLTATDVISSPHLNTPPHPHSPPSISMATPTSNALPPPMFSSPPAPPPPPMYCGSASPSFEPPPPTRVGSITHSFAASSRTPPGSAQQSFQPSPPPPPTSHPPSDAYDNFFAGFGLSGMDTPTRPITSNQNTSSPQVIYSQIPPPQTSSVFPTPQPKAPEWTSLFTSSDSAQQPSIFPNDVDMFSNESFSTQADQSSSSFFFDQQPPTQVHPNLLPRSSHRASIATRPNHAQPQQPQPFFSFQRPRSHSLSDRNQSKQPQMSQPSNLQQQQQHPDDNSEFFSFQTQPLFPIAQQPQDFPQSNSFASSSQFDPSQRLHYPFQQQAPSPQTSFHSSSQFPSYQSSPYQFGYYQPLPPMSESGSSWQTSLYSQYPQPQQPQNIISSHRPSLAYSQLSQQNQPTALMPQPSTSSQLHFANQNSPVPQSKPKPPTPQPLPKPIRRRSSSNALAEPKMQMQGQDDSSLYPSGLLFKAGEERKMPPEEDDLSDLEFVSEAPITNPSLVVYYDD</sequence>
<dbReference type="InterPro" id="IPR000719">
    <property type="entry name" value="Prot_kinase_dom"/>
</dbReference>
<feature type="compositionally biased region" description="Polar residues" evidence="2">
    <location>
        <begin position="960"/>
        <end position="978"/>
    </location>
</feature>
<dbReference type="PROSITE" id="PS00107">
    <property type="entry name" value="PROTEIN_KINASE_ATP"/>
    <property type="match status" value="1"/>
</dbReference>
<dbReference type="InterPro" id="IPR017441">
    <property type="entry name" value="Protein_kinase_ATP_BS"/>
</dbReference>
<feature type="region of interest" description="Disordered" evidence="2">
    <location>
        <begin position="1427"/>
        <end position="1450"/>
    </location>
</feature>
<reference evidence="4 5" key="1">
    <citation type="journal article" date="2022" name="bioRxiv">
        <title>Genomics of Preaxostyla Flagellates Illuminates Evolutionary Transitions and the Path Towards Mitochondrial Loss.</title>
        <authorList>
            <person name="Novak L.V.F."/>
            <person name="Treitli S.C."/>
            <person name="Pyrih J."/>
            <person name="Halakuc P."/>
            <person name="Pipaliya S.V."/>
            <person name="Vacek V."/>
            <person name="Brzon O."/>
            <person name="Soukal P."/>
            <person name="Eme L."/>
            <person name="Dacks J.B."/>
            <person name="Karnkowska A."/>
            <person name="Elias M."/>
            <person name="Hampl V."/>
        </authorList>
    </citation>
    <scope>NUCLEOTIDE SEQUENCE [LARGE SCALE GENOMIC DNA]</scope>
    <source>
        <strain evidence="4">NAU3</strain>
        <tissue evidence="4">Gut</tissue>
    </source>
</reference>
<dbReference type="InterPro" id="IPR011009">
    <property type="entry name" value="Kinase-like_dom_sf"/>
</dbReference>
<feature type="compositionally biased region" description="Polar residues" evidence="2">
    <location>
        <begin position="293"/>
        <end position="304"/>
    </location>
</feature>
<feature type="compositionally biased region" description="Low complexity" evidence="2">
    <location>
        <begin position="1327"/>
        <end position="1341"/>
    </location>
</feature>
<feature type="compositionally biased region" description="Low complexity" evidence="2">
    <location>
        <begin position="1151"/>
        <end position="1160"/>
    </location>
</feature>
<feature type="compositionally biased region" description="Basic and acidic residues" evidence="2">
    <location>
        <begin position="706"/>
        <end position="724"/>
    </location>
</feature>
<evidence type="ECO:0000256" key="2">
    <source>
        <dbReference type="SAM" id="MobiDB-lite"/>
    </source>
</evidence>
<proteinExistence type="predicted"/>
<feature type="compositionally biased region" description="Pro residues" evidence="2">
    <location>
        <begin position="1104"/>
        <end position="1120"/>
    </location>
</feature>
<feature type="compositionally biased region" description="Basic and acidic residues" evidence="2">
    <location>
        <begin position="452"/>
        <end position="463"/>
    </location>
</feature>
<feature type="region of interest" description="Disordered" evidence="2">
    <location>
        <begin position="511"/>
        <end position="644"/>
    </location>
</feature>
<dbReference type="EMBL" id="JARBJD010000047">
    <property type="protein sequence ID" value="KAK2957326.1"/>
    <property type="molecule type" value="Genomic_DNA"/>
</dbReference>
<feature type="compositionally biased region" description="Basic and acidic residues" evidence="2">
    <location>
        <begin position="305"/>
        <end position="317"/>
    </location>
</feature>
<feature type="compositionally biased region" description="Pro residues" evidence="2">
    <location>
        <begin position="1161"/>
        <end position="1170"/>
    </location>
</feature>
<comment type="caution">
    <text evidence="4">The sequence shown here is derived from an EMBL/GenBank/DDBJ whole genome shotgun (WGS) entry which is preliminary data.</text>
</comment>
<feature type="compositionally biased region" description="Polar residues" evidence="2">
    <location>
        <begin position="1013"/>
        <end position="1023"/>
    </location>
</feature>
<evidence type="ECO:0000256" key="1">
    <source>
        <dbReference type="PROSITE-ProRule" id="PRU10141"/>
    </source>
</evidence>
<feature type="compositionally biased region" description="Basic and acidic residues" evidence="2">
    <location>
        <begin position="773"/>
        <end position="784"/>
    </location>
</feature>
<keyword evidence="4" id="KW-0808">Transferase</keyword>
<dbReference type="PANTHER" id="PTHR11909">
    <property type="entry name" value="CASEIN KINASE-RELATED"/>
    <property type="match status" value="1"/>
</dbReference>
<feature type="compositionally biased region" description="Polar residues" evidence="2">
    <location>
        <begin position="1232"/>
        <end position="1245"/>
    </location>
</feature>
<feature type="compositionally biased region" description="Basic and acidic residues" evidence="2">
    <location>
        <begin position="731"/>
        <end position="740"/>
    </location>
</feature>
<name>A0ABQ9Y0R5_9EUKA</name>
<dbReference type="Pfam" id="PF00069">
    <property type="entry name" value="Pkinase"/>
    <property type="match status" value="1"/>
</dbReference>
<evidence type="ECO:0000313" key="5">
    <source>
        <dbReference type="Proteomes" id="UP001281761"/>
    </source>
</evidence>
<feature type="region of interest" description="Disordered" evidence="2">
    <location>
        <begin position="1462"/>
        <end position="1552"/>
    </location>
</feature>